<proteinExistence type="predicted"/>
<comment type="caution">
    <text evidence="1">The sequence shown here is derived from an EMBL/GenBank/DDBJ whole genome shotgun (WGS) entry which is preliminary data.</text>
</comment>
<organism evidence="1 2">
    <name type="scientific">Austropuccinia psidii MF-1</name>
    <dbReference type="NCBI Taxonomy" id="1389203"/>
    <lineage>
        <taxon>Eukaryota</taxon>
        <taxon>Fungi</taxon>
        <taxon>Dikarya</taxon>
        <taxon>Basidiomycota</taxon>
        <taxon>Pucciniomycotina</taxon>
        <taxon>Pucciniomycetes</taxon>
        <taxon>Pucciniales</taxon>
        <taxon>Sphaerophragmiaceae</taxon>
        <taxon>Austropuccinia</taxon>
    </lineage>
</organism>
<dbReference type="AlphaFoldDB" id="A0A9Q3BAW4"/>
<evidence type="ECO:0000313" key="1">
    <source>
        <dbReference type="EMBL" id="MBW0461762.1"/>
    </source>
</evidence>
<keyword evidence="2" id="KW-1185">Reference proteome</keyword>
<dbReference type="EMBL" id="AVOT02000217">
    <property type="protein sequence ID" value="MBW0461762.1"/>
    <property type="molecule type" value="Genomic_DNA"/>
</dbReference>
<accession>A0A9Q3BAW4</accession>
<gene>
    <name evidence="1" type="ORF">O181_001477</name>
</gene>
<evidence type="ECO:0000313" key="2">
    <source>
        <dbReference type="Proteomes" id="UP000765509"/>
    </source>
</evidence>
<dbReference type="Proteomes" id="UP000765509">
    <property type="component" value="Unassembled WGS sequence"/>
</dbReference>
<name>A0A9Q3BAW4_9BASI</name>
<sequence>MIPKISLTTPIASSMNVSGLKIDLGIETAQPSRNWSIPNISVTAIPPNPANTQMHVSVGPGSTPVILSKANPQSKFPHEVLLNSGQNPVASQEPVGKNKQSSLNIPSGSQIHVGHEKQDHWKKLLGMVFWREIWDQCFINVSHFDFRV</sequence>
<protein>
    <submittedName>
        <fullName evidence="1">Uncharacterized protein</fullName>
    </submittedName>
</protein>
<reference evidence="1" key="1">
    <citation type="submission" date="2021-03" db="EMBL/GenBank/DDBJ databases">
        <title>Draft genome sequence of rust myrtle Austropuccinia psidii MF-1, a brazilian biotype.</title>
        <authorList>
            <person name="Quecine M.C."/>
            <person name="Pachon D.M.R."/>
            <person name="Bonatelli M.L."/>
            <person name="Correr F.H."/>
            <person name="Franceschini L.M."/>
            <person name="Leite T.F."/>
            <person name="Margarido G.R.A."/>
            <person name="Almeida C.A."/>
            <person name="Ferrarezi J.A."/>
            <person name="Labate C.A."/>
        </authorList>
    </citation>
    <scope>NUCLEOTIDE SEQUENCE</scope>
    <source>
        <strain evidence="1">MF-1</strain>
    </source>
</reference>